<keyword evidence="7 15" id="KW-0175">Coiled coil</keyword>
<dbReference type="GO" id="GO:0005929">
    <property type="term" value="C:cilium"/>
    <property type="evidence" value="ECO:0007669"/>
    <property type="project" value="UniProtKB-SubCell"/>
</dbReference>
<evidence type="ECO:0000256" key="8">
    <source>
        <dbReference type="ARBA" id="ARBA00023069"/>
    </source>
</evidence>
<dbReference type="GO" id="GO:0005524">
    <property type="term" value="F:ATP binding"/>
    <property type="evidence" value="ECO:0007669"/>
    <property type="project" value="UniProtKB-UniRule"/>
</dbReference>
<keyword evidence="6 13" id="KW-0067">ATP-binding</keyword>
<evidence type="ECO:0000256" key="6">
    <source>
        <dbReference type="ARBA" id="ARBA00022840"/>
    </source>
</evidence>
<dbReference type="FunFam" id="3.40.850.10:FF:000037">
    <property type="entry name" value="kinesin-like protein KIF19"/>
    <property type="match status" value="1"/>
</dbReference>
<dbReference type="PROSITE" id="PS00411">
    <property type="entry name" value="KINESIN_MOTOR_1"/>
    <property type="match status" value="1"/>
</dbReference>
<feature type="binding site" evidence="13">
    <location>
        <begin position="94"/>
        <end position="101"/>
    </location>
    <ligand>
        <name>ATP</name>
        <dbReference type="ChEBI" id="CHEBI:30616"/>
    </ligand>
</feature>
<dbReference type="InterPro" id="IPR036961">
    <property type="entry name" value="Kinesin_motor_dom_sf"/>
</dbReference>
<dbReference type="CDD" id="cd01370">
    <property type="entry name" value="KISc_KIP3_like"/>
    <property type="match status" value="1"/>
</dbReference>
<proteinExistence type="inferred from homology"/>
<reference evidence="18" key="3">
    <citation type="submission" date="2025-09" db="UniProtKB">
        <authorList>
            <consortium name="Ensembl"/>
        </authorList>
    </citation>
    <scope>IDENTIFICATION</scope>
</reference>
<evidence type="ECO:0000256" key="15">
    <source>
        <dbReference type="SAM" id="Coils"/>
    </source>
</evidence>
<evidence type="ECO:0000313" key="18">
    <source>
        <dbReference type="Ensembl" id="ENSSAUP00010041955.1"/>
    </source>
</evidence>
<feature type="coiled-coil region" evidence="15">
    <location>
        <begin position="351"/>
        <end position="378"/>
    </location>
</feature>
<dbReference type="InterPro" id="IPR027417">
    <property type="entry name" value="P-loop_NTPase"/>
</dbReference>
<evidence type="ECO:0000256" key="16">
    <source>
        <dbReference type="SAM" id="MobiDB-lite"/>
    </source>
</evidence>
<evidence type="ECO:0000256" key="12">
    <source>
        <dbReference type="ARBA" id="ARBA00055376"/>
    </source>
</evidence>
<comment type="similarity">
    <text evidence="13 14">Belongs to the TRAFAC class myosin-kinesin ATPase superfamily. Kinesin family.</text>
</comment>
<dbReference type="Pfam" id="PF00225">
    <property type="entry name" value="Kinesin"/>
    <property type="match status" value="1"/>
</dbReference>
<dbReference type="PANTHER" id="PTHR47968">
    <property type="entry name" value="CENTROMERE PROTEIN E"/>
    <property type="match status" value="1"/>
</dbReference>
<dbReference type="Ensembl" id="ENSSAUT00010044172.1">
    <property type="protein sequence ID" value="ENSSAUP00010041955.1"/>
    <property type="gene ID" value="ENSSAUG00010017653.1"/>
</dbReference>
<evidence type="ECO:0000256" key="1">
    <source>
        <dbReference type="ARBA" id="ARBA00004138"/>
    </source>
</evidence>
<comment type="function">
    <text evidence="12">Plus end-directed microtubule-dependent motor protein that regulates the length of motile cilia by mediating depolymerization of microtubules at ciliary tips.</text>
</comment>
<evidence type="ECO:0000256" key="14">
    <source>
        <dbReference type="RuleBase" id="RU000394"/>
    </source>
</evidence>
<feature type="region of interest" description="Disordered" evidence="16">
    <location>
        <begin position="427"/>
        <end position="477"/>
    </location>
</feature>
<keyword evidence="3" id="KW-0963">Cytoplasm</keyword>
<evidence type="ECO:0000256" key="11">
    <source>
        <dbReference type="ARBA" id="ARBA00023273"/>
    </source>
</evidence>
<name>A0A671WSR1_SPAAU</name>
<evidence type="ECO:0000256" key="4">
    <source>
        <dbReference type="ARBA" id="ARBA00022701"/>
    </source>
</evidence>
<dbReference type="SMART" id="SM00129">
    <property type="entry name" value="KISc"/>
    <property type="match status" value="1"/>
</dbReference>
<dbReference type="PRINTS" id="PR00380">
    <property type="entry name" value="KINESINHEAVY"/>
</dbReference>
<feature type="domain" description="Kinesin motor" evidence="17">
    <location>
        <begin position="1"/>
        <end position="336"/>
    </location>
</feature>
<dbReference type="GO" id="GO:0008017">
    <property type="term" value="F:microtubule binding"/>
    <property type="evidence" value="ECO:0007669"/>
    <property type="project" value="InterPro"/>
</dbReference>
<evidence type="ECO:0000256" key="3">
    <source>
        <dbReference type="ARBA" id="ARBA00022490"/>
    </source>
</evidence>
<keyword evidence="19" id="KW-1185">Reference proteome</keyword>
<dbReference type="GO" id="GO:0007018">
    <property type="term" value="P:microtubule-based movement"/>
    <property type="evidence" value="ECO:0007669"/>
    <property type="project" value="InterPro"/>
</dbReference>
<sequence>MKSVALRIRPLSDAEQEEAATIVAHRVDEQMVVLMDPMEDPDDILRANRSREKTYMFDVAFDYLASQEEVYRATTKGLIEGLISGYNATVFAYGPTGCGKTYTMLGTDKEPGIYVRTLNDLFRAIEETSDDMLYSVSMSYLEIYNEMIRDLLNPSSGFLDLREDAKGVIQVAGITEVSTINAQEIMELLMKGNKQRTQEPTAANQTSSRSHAVLQVAVKQQSRCRDVLQEVRFARLFMIDLAGSERAAQTQNRGQRLKEGAHINRSLLALGNCINALSDKNGTKYVNYRDSKLTRLLKDSLGGNSRTVMIAHISPASVAFEESRNTLTYADRAKSIRTRVKKNLINVSYHIAQYTNIISDLRSEIQRLKKKIADQASRQLNSDRADIRHVQGKVLSTLKHMNHICQQKLFPNFCIFTLILLTSGGPGPLQPPESGGDGPVEGAAPGCLSPTDGDQEKPDGAGKQQHGDPDRHLQTPANHCRVSVEDLYVCLIQL</sequence>
<protein>
    <recommendedName>
        <fullName evidence="14">Kinesin-like protein</fullName>
    </recommendedName>
</protein>
<comment type="subcellular location">
    <subcellularLocation>
        <location evidence="1">Cell projection</location>
        <location evidence="1">Cilium</location>
    </subcellularLocation>
    <subcellularLocation>
        <location evidence="2">Cytoplasm</location>
        <location evidence="2">Cytoskeleton</location>
    </subcellularLocation>
</comment>
<evidence type="ECO:0000256" key="2">
    <source>
        <dbReference type="ARBA" id="ARBA00004245"/>
    </source>
</evidence>
<gene>
    <name evidence="18" type="primary">KIF19</name>
    <name evidence="18" type="synonym">kif19</name>
</gene>
<keyword evidence="9 13" id="KW-0505">Motor protein</keyword>
<reference evidence="18" key="2">
    <citation type="submission" date="2025-08" db="UniProtKB">
        <authorList>
            <consortium name="Ensembl"/>
        </authorList>
    </citation>
    <scope>IDENTIFICATION</scope>
</reference>
<evidence type="ECO:0000256" key="10">
    <source>
        <dbReference type="ARBA" id="ARBA00023212"/>
    </source>
</evidence>
<organism evidence="18 19">
    <name type="scientific">Sparus aurata</name>
    <name type="common">Gilthead sea bream</name>
    <dbReference type="NCBI Taxonomy" id="8175"/>
    <lineage>
        <taxon>Eukaryota</taxon>
        <taxon>Metazoa</taxon>
        <taxon>Chordata</taxon>
        <taxon>Craniata</taxon>
        <taxon>Vertebrata</taxon>
        <taxon>Euteleostomi</taxon>
        <taxon>Actinopterygii</taxon>
        <taxon>Neopterygii</taxon>
        <taxon>Teleostei</taxon>
        <taxon>Neoteleostei</taxon>
        <taxon>Acanthomorphata</taxon>
        <taxon>Eupercaria</taxon>
        <taxon>Spariformes</taxon>
        <taxon>Sparidae</taxon>
        <taxon>Sparus</taxon>
    </lineage>
</organism>
<dbReference type="AlphaFoldDB" id="A0A671WSR1"/>
<accession>A0A671WSR1</accession>
<keyword evidence="5 13" id="KW-0547">Nucleotide-binding</keyword>
<keyword evidence="4 14" id="KW-0493">Microtubule</keyword>
<evidence type="ECO:0000256" key="9">
    <source>
        <dbReference type="ARBA" id="ARBA00023175"/>
    </source>
</evidence>
<dbReference type="InterPro" id="IPR019821">
    <property type="entry name" value="Kinesin_motor_CS"/>
</dbReference>
<keyword evidence="11" id="KW-0966">Cell projection</keyword>
<dbReference type="PROSITE" id="PS50067">
    <property type="entry name" value="KINESIN_MOTOR_2"/>
    <property type="match status" value="1"/>
</dbReference>
<dbReference type="GO" id="GO:0005874">
    <property type="term" value="C:microtubule"/>
    <property type="evidence" value="ECO:0007669"/>
    <property type="project" value="UniProtKB-KW"/>
</dbReference>
<reference evidence="18" key="1">
    <citation type="submission" date="2021-04" db="EMBL/GenBank/DDBJ databases">
        <authorList>
            <consortium name="Wellcome Sanger Institute Data Sharing"/>
        </authorList>
    </citation>
    <scope>NUCLEOTIDE SEQUENCE [LARGE SCALE GENOMIC DNA]</scope>
</reference>
<evidence type="ECO:0000259" key="17">
    <source>
        <dbReference type="PROSITE" id="PS50067"/>
    </source>
</evidence>
<evidence type="ECO:0000256" key="7">
    <source>
        <dbReference type="ARBA" id="ARBA00023054"/>
    </source>
</evidence>
<dbReference type="InterPro" id="IPR027640">
    <property type="entry name" value="Kinesin-like_fam"/>
</dbReference>
<dbReference type="SUPFAM" id="SSF52540">
    <property type="entry name" value="P-loop containing nucleoside triphosphate hydrolases"/>
    <property type="match status" value="1"/>
</dbReference>
<evidence type="ECO:0000256" key="13">
    <source>
        <dbReference type="PROSITE-ProRule" id="PRU00283"/>
    </source>
</evidence>
<dbReference type="GO" id="GO:0003777">
    <property type="term" value="F:microtubule motor activity"/>
    <property type="evidence" value="ECO:0007669"/>
    <property type="project" value="InterPro"/>
</dbReference>
<dbReference type="Proteomes" id="UP000472265">
    <property type="component" value="Chromosome 20"/>
</dbReference>
<dbReference type="InterPro" id="IPR001752">
    <property type="entry name" value="Kinesin_motor_dom"/>
</dbReference>
<dbReference type="GeneTree" id="ENSGT00940000160989"/>
<dbReference type="PANTHER" id="PTHR47968:SF13">
    <property type="entry name" value="KINESIN-LIKE PROTEIN KIF19 ISOFORM X1"/>
    <property type="match status" value="1"/>
</dbReference>
<dbReference type="Gene3D" id="3.40.850.10">
    <property type="entry name" value="Kinesin motor domain"/>
    <property type="match status" value="1"/>
</dbReference>
<keyword evidence="10" id="KW-0206">Cytoskeleton</keyword>
<evidence type="ECO:0000256" key="5">
    <source>
        <dbReference type="ARBA" id="ARBA00022741"/>
    </source>
</evidence>
<feature type="compositionally biased region" description="Basic and acidic residues" evidence="16">
    <location>
        <begin position="454"/>
        <end position="473"/>
    </location>
</feature>
<evidence type="ECO:0000313" key="19">
    <source>
        <dbReference type="Proteomes" id="UP000472265"/>
    </source>
</evidence>
<keyword evidence="8" id="KW-0969">Cilium</keyword>